<dbReference type="InterPro" id="IPR002775">
    <property type="entry name" value="DNA/RNA-bd_Alba-like"/>
</dbReference>
<evidence type="ECO:0000259" key="2">
    <source>
        <dbReference type="Pfam" id="PF01918"/>
    </source>
</evidence>
<dbReference type="GO" id="GO:0003676">
    <property type="term" value="F:nucleic acid binding"/>
    <property type="evidence" value="ECO:0007669"/>
    <property type="project" value="InterPro"/>
</dbReference>
<dbReference type="Pfam" id="PF01918">
    <property type="entry name" value="Alba"/>
    <property type="match status" value="1"/>
</dbReference>
<feature type="domain" description="DNA/RNA-binding protein Alba-like" evidence="2">
    <location>
        <begin position="104"/>
        <end position="175"/>
    </location>
</feature>
<comment type="caution">
    <text evidence="3">The sequence shown here is derived from an EMBL/GenBank/DDBJ whole genome shotgun (WGS) entry which is preliminary data.</text>
</comment>
<sequence>MNPVIDNNLSPHNQNLTFGAKPNPTSPDAPPIRRTEGASQHMELLPQPANGLPPTMAKRRHPDNENPTVSKRTRVAVEPVTSHYLVPYQPVLDLLSPKYRLKTLTVMPSTSVRKHVDKALEHLEQFNPWDATAVPGVVFLSAKLTAASKLVTIAGLVRRRVGESKQKWYQYNILGEGESELLDLGSLSVIEDTHIDNNGGDGSHESDGDEYFESLKSKIHDRAVEPPKIKHNSYITVWLSRIPIKELNDIPDVAVQTNEQKVDRLQGKQQGRRP</sequence>
<feature type="compositionally biased region" description="Polar residues" evidence="1">
    <location>
        <begin position="1"/>
        <end position="17"/>
    </location>
</feature>
<dbReference type="AlphaFoldDB" id="A0AAJ0B615"/>
<proteinExistence type="predicted"/>
<dbReference type="Proteomes" id="UP001239445">
    <property type="component" value="Unassembled WGS sequence"/>
</dbReference>
<feature type="region of interest" description="Disordered" evidence="1">
    <location>
        <begin position="1"/>
        <end position="69"/>
    </location>
</feature>
<evidence type="ECO:0000313" key="3">
    <source>
        <dbReference type="EMBL" id="KAK1750832.1"/>
    </source>
</evidence>
<dbReference type="EMBL" id="MU839844">
    <property type="protein sequence ID" value="KAK1750832.1"/>
    <property type="molecule type" value="Genomic_DNA"/>
</dbReference>
<name>A0AAJ0B615_9PEZI</name>
<organism evidence="3 4">
    <name type="scientific">Echria macrotheca</name>
    <dbReference type="NCBI Taxonomy" id="438768"/>
    <lineage>
        <taxon>Eukaryota</taxon>
        <taxon>Fungi</taxon>
        <taxon>Dikarya</taxon>
        <taxon>Ascomycota</taxon>
        <taxon>Pezizomycotina</taxon>
        <taxon>Sordariomycetes</taxon>
        <taxon>Sordariomycetidae</taxon>
        <taxon>Sordariales</taxon>
        <taxon>Schizotheciaceae</taxon>
        <taxon>Echria</taxon>
    </lineage>
</organism>
<evidence type="ECO:0000256" key="1">
    <source>
        <dbReference type="SAM" id="MobiDB-lite"/>
    </source>
</evidence>
<protein>
    <recommendedName>
        <fullName evidence="2">DNA/RNA-binding protein Alba-like domain-containing protein</fullName>
    </recommendedName>
</protein>
<keyword evidence="4" id="KW-1185">Reference proteome</keyword>
<evidence type="ECO:0000313" key="4">
    <source>
        <dbReference type="Proteomes" id="UP001239445"/>
    </source>
</evidence>
<gene>
    <name evidence="3" type="ORF">QBC47DRAFT_392665</name>
</gene>
<accession>A0AAJ0B615</accession>
<reference evidence="3" key="1">
    <citation type="submission" date="2023-06" db="EMBL/GenBank/DDBJ databases">
        <title>Genome-scale phylogeny and comparative genomics of the fungal order Sordariales.</title>
        <authorList>
            <consortium name="Lawrence Berkeley National Laboratory"/>
            <person name="Hensen N."/>
            <person name="Bonometti L."/>
            <person name="Westerberg I."/>
            <person name="Brannstrom I.O."/>
            <person name="Guillou S."/>
            <person name="Cros-Aarteil S."/>
            <person name="Calhoun S."/>
            <person name="Haridas S."/>
            <person name="Kuo A."/>
            <person name="Mondo S."/>
            <person name="Pangilinan J."/>
            <person name="Riley R."/>
            <person name="Labutti K."/>
            <person name="Andreopoulos B."/>
            <person name="Lipzen A."/>
            <person name="Chen C."/>
            <person name="Yanf M."/>
            <person name="Daum C."/>
            <person name="Ng V."/>
            <person name="Clum A."/>
            <person name="Steindorff A."/>
            <person name="Ohm R."/>
            <person name="Martin F."/>
            <person name="Silar P."/>
            <person name="Natvig D."/>
            <person name="Lalanne C."/>
            <person name="Gautier V."/>
            <person name="Ament-Velasquez S.L."/>
            <person name="Kruys A."/>
            <person name="Hutchinson M.I."/>
            <person name="Powell A.J."/>
            <person name="Barry K."/>
            <person name="Miller A.N."/>
            <person name="Grigoriev I.V."/>
            <person name="Debuchy R."/>
            <person name="Gladieux P."/>
            <person name="Thoren M.H."/>
            <person name="Johannesson H."/>
        </authorList>
    </citation>
    <scope>NUCLEOTIDE SEQUENCE</scope>
    <source>
        <strain evidence="3">PSN4</strain>
    </source>
</reference>